<evidence type="ECO:0000313" key="3">
    <source>
        <dbReference type="Proteomes" id="UP000484015"/>
    </source>
</evidence>
<reference evidence="2 3" key="1">
    <citation type="submission" date="2019-11" db="EMBL/GenBank/DDBJ databases">
        <title>Type strains purchased from KCTC, JCM and DSMZ.</title>
        <authorList>
            <person name="Lu H."/>
        </authorList>
    </citation>
    <scope>NUCLEOTIDE SEQUENCE [LARGE SCALE GENOMIC DNA]</scope>
    <source>
        <strain evidence="2 3">KCTC 42409</strain>
    </source>
</reference>
<protein>
    <submittedName>
        <fullName evidence="2">Uncharacterized protein</fullName>
    </submittedName>
</protein>
<gene>
    <name evidence="2" type="ORF">GM668_05640</name>
</gene>
<accession>A0A6L6PX72</accession>
<organism evidence="2 3">
    <name type="scientific">Pseudoduganella ginsengisoli</name>
    <dbReference type="NCBI Taxonomy" id="1462440"/>
    <lineage>
        <taxon>Bacteria</taxon>
        <taxon>Pseudomonadati</taxon>
        <taxon>Pseudomonadota</taxon>
        <taxon>Betaproteobacteria</taxon>
        <taxon>Burkholderiales</taxon>
        <taxon>Oxalobacteraceae</taxon>
        <taxon>Telluria group</taxon>
        <taxon>Pseudoduganella</taxon>
    </lineage>
</organism>
<feature type="compositionally biased region" description="Basic and acidic residues" evidence="1">
    <location>
        <begin position="100"/>
        <end position="114"/>
    </location>
</feature>
<dbReference type="AlphaFoldDB" id="A0A6L6PX72"/>
<evidence type="ECO:0000256" key="1">
    <source>
        <dbReference type="SAM" id="MobiDB-lite"/>
    </source>
</evidence>
<dbReference type="Proteomes" id="UP000484015">
    <property type="component" value="Unassembled WGS sequence"/>
</dbReference>
<proteinExistence type="predicted"/>
<dbReference type="EMBL" id="WNLA01000002">
    <property type="protein sequence ID" value="MTW01568.1"/>
    <property type="molecule type" value="Genomic_DNA"/>
</dbReference>
<feature type="region of interest" description="Disordered" evidence="1">
    <location>
        <begin position="1"/>
        <end position="114"/>
    </location>
</feature>
<keyword evidence="3" id="KW-1185">Reference proteome</keyword>
<sequence>MKTGKEHSLGRQPAVRESGTVATGDPANNVMTPHSADPATDGGEHGAGADAGQAPGGLLRGTNTVHRNGVPGDASASKRGHEAGTRGSGMPVTSGAGQLADDRPGRDAPKGQQY</sequence>
<dbReference type="OrthoDB" id="8757383at2"/>
<evidence type="ECO:0000313" key="2">
    <source>
        <dbReference type="EMBL" id="MTW01568.1"/>
    </source>
</evidence>
<name>A0A6L6PX72_9BURK</name>
<dbReference type="RefSeq" id="WP_155437957.1">
    <property type="nucleotide sequence ID" value="NZ_WNLA01000002.1"/>
</dbReference>
<comment type="caution">
    <text evidence="2">The sequence shown here is derived from an EMBL/GenBank/DDBJ whole genome shotgun (WGS) entry which is preliminary data.</text>
</comment>